<evidence type="ECO:0000313" key="9">
    <source>
        <dbReference type="EMBL" id="PSN63456.1"/>
    </source>
</evidence>
<dbReference type="InterPro" id="IPR045667">
    <property type="entry name" value="ORC3_N"/>
</dbReference>
<evidence type="ECO:0000259" key="8">
    <source>
        <dbReference type="Pfam" id="PF18137"/>
    </source>
</evidence>
<evidence type="ECO:0000313" key="10">
    <source>
        <dbReference type="Proteomes" id="UP000240883"/>
    </source>
</evidence>
<protein>
    <submittedName>
        <fullName evidence="9">Origin recognition complex subunit</fullName>
    </submittedName>
</protein>
<proteinExistence type="inferred from homology"/>
<evidence type="ECO:0000256" key="4">
    <source>
        <dbReference type="ARBA" id="ARBA00023125"/>
    </source>
</evidence>
<dbReference type="OrthoDB" id="10265211at2759"/>
<keyword evidence="4" id="KW-0238">DNA-binding</keyword>
<comment type="subcellular location">
    <subcellularLocation>
        <location evidence="1">Nucleus</location>
    </subcellularLocation>
</comment>
<dbReference type="PANTHER" id="PTHR12748">
    <property type="entry name" value="ORIGIN RECOGNITION COMPLEX SUBUNIT 3"/>
    <property type="match status" value="1"/>
</dbReference>
<keyword evidence="3" id="KW-0235">DNA replication</keyword>
<dbReference type="CDD" id="cd20704">
    <property type="entry name" value="Orc3"/>
    <property type="match status" value="1"/>
</dbReference>
<dbReference type="GO" id="GO:0006270">
    <property type="term" value="P:DNA replication initiation"/>
    <property type="evidence" value="ECO:0007669"/>
    <property type="project" value="TreeGrafter"/>
</dbReference>
<name>A0A2T2NDZ0_CORCC</name>
<comment type="similarity">
    <text evidence="2">Belongs to the ORC3 family.</text>
</comment>
<evidence type="ECO:0000256" key="3">
    <source>
        <dbReference type="ARBA" id="ARBA00022705"/>
    </source>
</evidence>
<dbReference type="Proteomes" id="UP000240883">
    <property type="component" value="Unassembled WGS sequence"/>
</dbReference>
<feature type="domain" description="Origin recognition complex subunit 3 N-terminal" evidence="7">
    <location>
        <begin position="4"/>
        <end position="315"/>
    </location>
</feature>
<dbReference type="GO" id="GO:0005664">
    <property type="term" value="C:nuclear origin of replication recognition complex"/>
    <property type="evidence" value="ECO:0007669"/>
    <property type="project" value="InterPro"/>
</dbReference>
<reference evidence="9 10" key="1">
    <citation type="journal article" date="2018" name="Front. Microbiol.">
        <title>Genome-Wide Analysis of Corynespora cassiicola Leaf Fall Disease Putative Effectors.</title>
        <authorList>
            <person name="Lopez D."/>
            <person name="Ribeiro S."/>
            <person name="Label P."/>
            <person name="Fumanal B."/>
            <person name="Venisse J.S."/>
            <person name="Kohler A."/>
            <person name="de Oliveira R.R."/>
            <person name="Labutti K."/>
            <person name="Lipzen A."/>
            <person name="Lail K."/>
            <person name="Bauer D."/>
            <person name="Ohm R.A."/>
            <person name="Barry K.W."/>
            <person name="Spatafora J."/>
            <person name="Grigoriev I.V."/>
            <person name="Martin F.M."/>
            <person name="Pujade-Renaud V."/>
        </authorList>
    </citation>
    <scope>NUCLEOTIDE SEQUENCE [LARGE SCALE GENOMIC DNA]</scope>
    <source>
        <strain evidence="9 10">Philippines</strain>
    </source>
</reference>
<dbReference type="Pfam" id="PF07034">
    <property type="entry name" value="ORC3_N"/>
    <property type="match status" value="1"/>
</dbReference>
<dbReference type="STRING" id="1448308.A0A2T2NDZ0"/>
<evidence type="ECO:0000256" key="1">
    <source>
        <dbReference type="ARBA" id="ARBA00004123"/>
    </source>
</evidence>
<dbReference type="InterPro" id="IPR040855">
    <property type="entry name" value="ORC_WH_C"/>
</dbReference>
<dbReference type="EMBL" id="KZ678140">
    <property type="protein sequence ID" value="PSN63456.1"/>
    <property type="molecule type" value="Genomic_DNA"/>
</dbReference>
<keyword evidence="5" id="KW-0539">Nucleus</keyword>
<evidence type="ECO:0000256" key="6">
    <source>
        <dbReference type="SAM" id="MobiDB-lite"/>
    </source>
</evidence>
<dbReference type="GO" id="GO:0005656">
    <property type="term" value="C:nuclear pre-replicative complex"/>
    <property type="evidence" value="ECO:0007669"/>
    <property type="project" value="TreeGrafter"/>
</dbReference>
<feature type="region of interest" description="Disordered" evidence="6">
    <location>
        <begin position="13"/>
        <end position="32"/>
    </location>
</feature>
<organism evidence="9 10">
    <name type="scientific">Corynespora cassiicola Philippines</name>
    <dbReference type="NCBI Taxonomy" id="1448308"/>
    <lineage>
        <taxon>Eukaryota</taxon>
        <taxon>Fungi</taxon>
        <taxon>Dikarya</taxon>
        <taxon>Ascomycota</taxon>
        <taxon>Pezizomycotina</taxon>
        <taxon>Dothideomycetes</taxon>
        <taxon>Pleosporomycetidae</taxon>
        <taxon>Pleosporales</taxon>
        <taxon>Corynesporascaceae</taxon>
        <taxon>Corynespora</taxon>
    </lineage>
</organism>
<dbReference type="InterPro" id="IPR020795">
    <property type="entry name" value="ORC3"/>
</dbReference>
<evidence type="ECO:0000256" key="2">
    <source>
        <dbReference type="ARBA" id="ARBA00010977"/>
    </source>
</evidence>
<feature type="domain" description="Origin recognition complex subunit 3 winged helix C-terminal" evidence="8">
    <location>
        <begin position="560"/>
        <end position="668"/>
    </location>
</feature>
<sequence>MEHERCYVYAPLESEERAPKRQRTSKSNPQPHLAERLRLYRELWSQQENRIQATLESADSATQGKIVSFVSALGQPDSTQALAIPTGLVVAGPSIASHGPYFERLGRRLKDETDSAYVVLTSGESPNLKTLLKNLIKKVTSRVDDDDDDEDEDRKPSSSSRHGPKLLDFDLGHVQEWQRKRRARNIVVTIQDSEAFDTGVLVELIDLCYSWLDRLPLILLFGIATSAESFEDRLSGRCLRYLQGQKFDVTQSDEIIEKLFRATVVDKDVSLRVGPNICRRIFDRQKDHVQNAQDFPDGLKYAYMSHFYANYLSILLKEDLSFEDLSADAFDAIRNLPSFRRWVEEMLDDKNVEDVKSVLESNEDLYKKLVDHLSRNRSALAVLSRAAEILTHIRDFLQLTPRVRLSSVWVRAVAGDIAGTPLLRETMLSIKKLSSDRFAALLEDLAKDDFDSAFDTQPYVEELAQLLSSNTDGEPLRTQHDVRNDSLRTTVVAQKVLLSKHKAALSEQDKAYSDLVGKFYDELDTVFQGAFIDPKSLFLHEIFMYDLKSPHTEVFQPKPRFAIERALSTPHDYLGCDCCGVDAEQGGETALSATQPATAIIYQLYMESGALINVSDLWSAFNAIVGDEKEEDQSKTMALFQRGLAELRYLGLVKPSRKKTDHISKMMWRGL</sequence>
<feature type="region of interest" description="Disordered" evidence="6">
    <location>
        <begin position="142"/>
        <end position="166"/>
    </location>
</feature>
<dbReference type="Pfam" id="PF18137">
    <property type="entry name" value="WHD_ORC"/>
    <property type="match status" value="1"/>
</dbReference>
<keyword evidence="10" id="KW-1185">Reference proteome</keyword>
<dbReference type="GO" id="GO:0003688">
    <property type="term" value="F:DNA replication origin binding"/>
    <property type="evidence" value="ECO:0007669"/>
    <property type="project" value="TreeGrafter"/>
</dbReference>
<dbReference type="PANTHER" id="PTHR12748:SF0">
    <property type="entry name" value="ORIGIN RECOGNITION COMPLEX SUBUNIT 3"/>
    <property type="match status" value="1"/>
</dbReference>
<dbReference type="AlphaFoldDB" id="A0A2T2NDZ0"/>
<evidence type="ECO:0000256" key="5">
    <source>
        <dbReference type="ARBA" id="ARBA00023242"/>
    </source>
</evidence>
<gene>
    <name evidence="9" type="ORF">BS50DRAFT_577199</name>
</gene>
<accession>A0A2T2NDZ0</accession>
<evidence type="ECO:0000259" key="7">
    <source>
        <dbReference type="Pfam" id="PF07034"/>
    </source>
</evidence>
<dbReference type="GO" id="GO:0031261">
    <property type="term" value="C:DNA replication preinitiation complex"/>
    <property type="evidence" value="ECO:0007669"/>
    <property type="project" value="TreeGrafter"/>
</dbReference>